<keyword evidence="8" id="KW-1185">Reference proteome</keyword>
<dbReference type="PANTHER" id="PTHR13743:SF112">
    <property type="entry name" value="BEACH DOMAIN-CONTAINING PROTEIN"/>
    <property type="match status" value="1"/>
</dbReference>
<evidence type="ECO:0000259" key="6">
    <source>
        <dbReference type="PROSITE" id="PS51783"/>
    </source>
</evidence>
<evidence type="ECO:0000256" key="1">
    <source>
        <dbReference type="ARBA" id="ARBA00022574"/>
    </source>
</evidence>
<feature type="coiled-coil region" evidence="3">
    <location>
        <begin position="1978"/>
        <end position="2012"/>
    </location>
</feature>
<gene>
    <name evidence="7" type="ORF">FCM35_KLT13692</name>
</gene>
<dbReference type="Proteomes" id="UP000623129">
    <property type="component" value="Unassembled WGS sequence"/>
</dbReference>
<feature type="compositionally biased region" description="Low complexity" evidence="4">
    <location>
        <begin position="2112"/>
        <end position="2122"/>
    </location>
</feature>
<dbReference type="EMBL" id="SWLB01000025">
    <property type="protein sequence ID" value="KAF3322551.1"/>
    <property type="molecule type" value="Genomic_DNA"/>
</dbReference>
<keyword evidence="1" id="KW-0853">WD repeat</keyword>
<feature type="region of interest" description="Disordered" evidence="4">
    <location>
        <begin position="243"/>
        <end position="267"/>
    </location>
</feature>
<dbReference type="CDD" id="cd06071">
    <property type="entry name" value="Beach"/>
    <property type="match status" value="1"/>
</dbReference>
<feature type="compositionally biased region" description="Polar residues" evidence="4">
    <location>
        <begin position="2150"/>
        <end position="2169"/>
    </location>
</feature>
<dbReference type="Gene3D" id="1.10.1540.10">
    <property type="entry name" value="BEACH domain"/>
    <property type="match status" value="1"/>
</dbReference>
<comment type="caution">
    <text evidence="7">The sequence shown here is derived from an EMBL/GenBank/DDBJ whole genome shotgun (WGS) entry which is preliminary data.</text>
</comment>
<dbReference type="InterPro" id="IPR031570">
    <property type="entry name" value="NBEA/BDCP_DUF4704"/>
</dbReference>
<dbReference type="Gene3D" id="2.30.29.30">
    <property type="entry name" value="Pleckstrin-homology domain (PH domain)/Phosphotyrosine-binding domain (PTB)"/>
    <property type="match status" value="1"/>
</dbReference>
<dbReference type="FunFam" id="1.10.1540.10:FF:000001">
    <property type="entry name" value="neurobeachin isoform X1"/>
    <property type="match status" value="1"/>
</dbReference>
<evidence type="ECO:0000256" key="3">
    <source>
        <dbReference type="SAM" id="Coils"/>
    </source>
</evidence>
<dbReference type="Pfam" id="PF16057">
    <property type="entry name" value="DUF4800"/>
    <property type="match status" value="1"/>
</dbReference>
<name>A0A833QMW8_9POAL</name>
<evidence type="ECO:0000256" key="2">
    <source>
        <dbReference type="ARBA" id="ARBA00022737"/>
    </source>
</evidence>
<dbReference type="SUPFAM" id="SSF81837">
    <property type="entry name" value="BEACH domain"/>
    <property type="match status" value="1"/>
</dbReference>
<evidence type="ECO:0000256" key="4">
    <source>
        <dbReference type="SAM" id="MobiDB-lite"/>
    </source>
</evidence>
<keyword evidence="3" id="KW-0175">Coiled coil</keyword>
<dbReference type="Pfam" id="PF15787">
    <property type="entry name" value="DUF4704"/>
    <property type="match status" value="1"/>
</dbReference>
<feature type="compositionally biased region" description="Basic and acidic residues" evidence="4">
    <location>
        <begin position="2249"/>
        <end position="2265"/>
    </location>
</feature>
<dbReference type="InterPro" id="IPR050865">
    <property type="entry name" value="BEACH_Domain"/>
</dbReference>
<feature type="domain" description="BEACH-type PH" evidence="6">
    <location>
        <begin position="2197"/>
        <end position="2336"/>
    </location>
</feature>
<dbReference type="InterPro" id="IPR036372">
    <property type="entry name" value="BEACH_dom_sf"/>
</dbReference>
<dbReference type="SUPFAM" id="SSF50729">
    <property type="entry name" value="PH domain-like"/>
    <property type="match status" value="1"/>
</dbReference>
<dbReference type="Pfam" id="PF02138">
    <property type="entry name" value="Beach"/>
    <property type="match status" value="1"/>
</dbReference>
<keyword evidence="2" id="KW-0677">Repeat</keyword>
<dbReference type="InterPro" id="IPR011993">
    <property type="entry name" value="PH-like_dom_sf"/>
</dbReference>
<dbReference type="SMART" id="SM01026">
    <property type="entry name" value="Beach"/>
    <property type="match status" value="1"/>
</dbReference>
<dbReference type="InterPro" id="IPR046852">
    <property type="entry name" value="Neurobeachin_a-sol"/>
</dbReference>
<evidence type="ECO:0000259" key="5">
    <source>
        <dbReference type="PROSITE" id="PS50197"/>
    </source>
</evidence>
<dbReference type="SUPFAM" id="SSF49899">
    <property type="entry name" value="Concanavalin A-like lectins/glucanases"/>
    <property type="match status" value="1"/>
</dbReference>
<dbReference type="Pfam" id="PF14844">
    <property type="entry name" value="PH_BEACH"/>
    <property type="match status" value="1"/>
</dbReference>
<feature type="compositionally biased region" description="Polar residues" evidence="4">
    <location>
        <begin position="2266"/>
        <end position="2277"/>
    </location>
</feature>
<dbReference type="PROSITE" id="PS50197">
    <property type="entry name" value="BEACH"/>
    <property type="match status" value="1"/>
</dbReference>
<reference evidence="7" key="1">
    <citation type="submission" date="2020-01" db="EMBL/GenBank/DDBJ databases">
        <title>Genome sequence of Kobresia littledalei, the first chromosome-level genome in the family Cyperaceae.</title>
        <authorList>
            <person name="Qu G."/>
        </authorList>
    </citation>
    <scope>NUCLEOTIDE SEQUENCE</scope>
    <source>
        <strain evidence="7">C.B.Clarke</strain>
        <tissue evidence="7">Leaf</tissue>
    </source>
</reference>
<dbReference type="InterPro" id="IPR023362">
    <property type="entry name" value="PH-BEACH_dom"/>
</dbReference>
<evidence type="ECO:0000313" key="7">
    <source>
        <dbReference type="EMBL" id="KAF3322551.1"/>
    </source>
</evidence>
<feature type="region of interest" description="Disordered" evidence="4">
    <location>
        <begin position="2247"/>
        <end position="2277"/>
    </location>
</feature>
<dbReference type="Pfam" id="PF20426">
    <property type="entry name" value="NBCH_WD40"/>
    <property type="match status" value="1"/>
</dbReference>
<accession>A0A833QMW8</accession>
<feature type="region of interest" description="Disordered" evidence="4">
    <location>
        <begin position="13"/>
        <end position="35"/>
    </location>
</feature>
<dbReference type="InterPro" id="IPR046851">
    <property type="entry name" value="NBCH_WD40"/>
</dbReference>
<dbReference type="OrthoDB" id="26681at2759"/>
<dbReference type="PANTHER" id="PTHR13743">
    <property type="entry name" value="BEIGE/BEACH-RELATED"/>
    <property type="match status" value="1"/>
</dbReference>
<feature type="domain" description="BEACH" evidence="5">
    <location>
        <begin position="2359"/>
        <end position="2649"/>
    </location>
</feature>
<proteinExistence type="predicted"/>
<feature type="region of interest" description="Disordered" evidence="4">
    <location>
        <begin position="2102"/>
        <end position="2122"/>
    </location>
</feature>
<dbReference type="PROSITE" id="PS51783">
    <property type="entry name" value="PH_BEACH"/>
    <property type="match status" value="1"/>
</dbReference>
<sequence>MNIVKGVADLIRRSSTGQPGEGAQSGPPDRLSAPSPRIQFEDTKIFIALIRKLFLLVLFCWIEKKKCLQIFLLHFIQTYNNWEPRNHGILTDREIGTEDSIAGCSFGHPSEVMLILVQELTRITSLVSDIGNSGSDDLSEQSTSLGLNTEGLYVLKCLMIMARSMHNCRVFTYYGGVQKATALLKAAVIQLKGLASTLAADEQLSSAGVEKTRTLQTILVYVINIISLFMDFDSSPINATHTVNNNTKEQSSSSACAGDTTSPTGTKGTVPDLMLRWQQKAIVLVMEAGGVNWLVELLRVIRRLNMKEQRTDLSLHFVTLRTLRSTLYQNVRAQNHFRSIGGLEVLLDGLGLPTSRFSFSKSPINSGDDRILGNTLQHYILCAFRKVLVSSPALLKVFREEGVWELVFSEKFFYFGLSLERTNIVDYNKEKDRISPSMLSQTDMDEFQMEAISFLEFAATHNGNTNNLPECSFLLSTLEQSILNPRISSFLLKSLQRVLQLATEQTISSFKALNCISRVLQVACTEAQQLKKLSICEEEPREGVATNLVACIESAFDLFEAYQTMAENGRILVLHSASCIDSLFELFWVESLRRHVLDQIFELFRLPKATTRDHTGKMHLCSKYLETFTRAREKDTSFADLSIILLAYMREIIMLDQPYYQDLFCKGECFLHVVSLLNGSVDETIGEQLVLNILQTLTLLLTGNDDSKVAFRSLVGPGYQTLQSLLMDFCKWLPSERLLGPLLDMLVDGKFELNDKTVIKNEDVIVLFLNVLHKSSTGTQHHGLDILQSLIKDSITNRTSCFKAGALSFLLDWFSVEERDDVTVKIAQLIQIIGGHSISGKDIRKIFALLRGDKVSSKQRHSSLLLSSVGYMLKEKGPEAFFEFSGHDSGIQIRTPIQWPYNRGFSFSCWLRVENFPDRGIMGLFSFFTENGKGCLAMLAKGTLIFESISQKRQCVMLPLNMMAKQWHFVSVTHSIGRAFSAGSQLRCYLDGNLISSEKCRYTKVTDIMTRCTVGAELMPISEEPGVLGFQSTYPFTGQMGPVYAFSDTLTPEQIKGIYSLGPSYMYSFVGDQSLLSTDDLLLNGILSTREGLSSKIIFGLNAQASHKRTLFSVSFAPEGSDKTKIEAKVMDGTKLCSRRLLKEIIYCVGGVSVFFPLLTRFDKLSTNASVPSDDRLAADVIDLVASVLDGNASNQQQMHLLSGFAILGFLFQSVTPCQLNMETLKSLKYMFSVLKGCGMSEVLTKEALLRIYLNPYIWMYVNYEVQRELHMFLIEYFESYSSWLPELCGLPRILDVIRQFYWDKADTRSAFGTKPLLHPVTKQVMGERPSREEICKIRLLLLSLAEMAIRQKITAPDIKALISFFERSQDMAFIEDVLHMINRALSQNSLLNSFLEQVNSLGGCHLFVNLLQREVEPIRLIGLQLLGKLLVGLSSEKKGAKFFALASGRSKYLSEISRKGTSPVPNLIFSAISERIFKFPLSDNLRATLFDVLLGGASPKQVLQKQSQTDAAKSKNYIGPSFSSHFVLPQILGCIFKFLQCCKDSSVRVKILEDLLSLLVSNPSNIEALMEHGWSSWLETSVSLDVLKEYKPVQNDEEERSEMAELMLVRNLYTIVLTHYLYSVKGGWNQLEETINFLILNIDPDKLSDLLKDIFEDLSGSLIEISPDENIFLLQPCRDNTLYLLKLIDDLLVSESGIKLLLSGEEVPTEHSSENSPRASNNDMSSAVMEIFNAESGDQLQRLFWSLGSFSHIWWSLYDKTWILISAINGRGPHRVHQPNKIPNVAPAPSFGQRARDLVESLNIPAAEVAAVVVAGGATITSIGSALGGGKPNKNIDKAMLLRAEKCARILFHIIIMYLCKADLESASRQVQQFISLLPAILGQDDDQTKNKLHHFIWSLLKIRSEYGGLDDGARYHIISHLLLETVIIGKSMLATSMLGYEIVDTGNNNKEESFILNLLQKERVLSAASDEVKYMKVAKSDRLKQIEELRNKLSEQLLEVRNQLHGFEEEMQSSKTTILSSDDARKAAFQLAYEEDMQIVKDKWVHIYRALTDERGPWSTKPFPNKMVTHWKLDRTEDKWRRRQKLKRNYKFDERLCHPPAIKSSDETSENLSELESSLGPSLPDKMKRFLLKGIKGITEESSEQTEDATGSDVNNSQNEVLSNSPEDANNIISSAEYLSDVHEKKESVYTPMEIDSSEVVSTLPCVLVTTKWKLGGHLTIRRNVLHFSGEFLVEGTGGSSVFNSFQDHKSNDLKNESKDKNGNENSDYLTNNNQSNKIKRHRRWNLVTIKGVHLTRYLLQYTAVEIFFNDSTPPIFLNFTSQKEAKQTGSLIVSLRNECFPRGSSRDKSGILSFVDRQVAAEMAETARESWRRREISNFEYLMVLNTLAGRSYNDLTQYPIFPWVLADYTSEKLDINKASSFRDLSKPVGALDEKRFKVFEDRYHNFNDPDIPSFYYGSHYSSMGIVLYYLLRLEPFTALHRNLQGGKFDHADRLFQSIENTYKNCLTNTSDVKELIPEFFYMPEFLLNLNSYYLGVKQDGEPLGDVTLPPWAKGSTEEFIRLNREALESEYVSSNLHHWIDLIFGYKQRGKPAVEAANIFYYLTYEGAVDLENMDDMLQKSAIEDQIANFGQTPIQIFRKKHPRRGPPIPIAHPLYFAPASITLTLCVNNAVNATSALLFVGLVDSDIILVNQDLTLSVKIWLSSSLQSNGSLTFSGNLDPLFGVGSDVLSPRKISTHLAENIEFGRQCLTTDANPQRQLFDFRWQLGE</sequence>
<organism evidence="7 8">
    <name type="scientific">Carex littledalei</name>
    <dbReference type="NCBI Taxonomy" id="544730"/>
    <lineage>
        <taxon>Eukaryota</taxon>
        <taxon>Viridiplantae</taxon>
        <taxon>Streptophyta</taxon>
        <taxon>Embryophyta</taxon>
        <taxon>Tracheophyta</taxon>
        <taxon>Spermatophyta</taxon>
        <taxon>Magnoliopsida</taxon>
        <taxon>Liliopsida</taxon>
        <taxon>Poales</taxon>
        <taxon>Cyperaceae</taxon>
        <taxon>Cyperoideae</taxon>
        <taxon>Cariceae</taxon>
        <taxon>Carex</taxon>
        <taxon>Carex subgen. Euthyceras</taxon>
    </lineage>
</organism>
<dbReference type="Gene3D" id="2.60.120.200">
    <property type="match status" value="1"/>
</dbReference>
<dbReference type="Pfam" id="PF13385">
    <property type="entry name" value="Laminin_G_3"/>
    <property type="match status" value="1"/>
</dbReference>
<feature type="region of interest" description="Disordered" evidence="4">
    <location>
        <begin position="2143"/>
        <end position="2169"/>
    </location>
</feature>
<dbReference type="InterPro" id="IPR013320">
    <property type="entry name" value="ConA-like_dom_sf"/>
</dbReference>
<protein>
    <submittedName>
        <fullName evidence="7">BEACH domain-containing protein lvsC isoform X1</fullName>
    </submittedName>
</protein>
<evidence type="ECO:0000313" key="8">
    <source>
        <dbReference type="Proteomes" id="UP000623129"/>
    </source>
</evidence>
<dbReference type="Pfam" id="PF20425">
    <property type="entry name" value="Neurobeachin"/>
    <property type="match status" value="1"/>
</dbReference>
<dbReference type="InterPro" id="IPR000409">
    <property type="entry name" value="BEACH_dom"/>
</dbReference>